<dbReference type="SUPFAM" id="SSF55073">
    <property type="entry name" value="Nucleotide cyclase"/>
    <property type="match status" value="1"/>
</dbReference>
<dbReference type="PROSITE" id="PS50887">
    <property type="entry name" value="GGDEF"/>
    <property type="match status" value="1"/>
</dbReference>
<feature type="transmembrane region" description="Helical" evidence="3">
    <location>
        <begin position="66"/>
        <end position="84"/>
    </location>
</feature>
<evidence type="ECO:0000256" key="2">
    <source>
        <dbReference type="ARBA" id="ARBA00034247"/>
    </source>
</evidence>
<gene>
    <name evidence="5" type="ORF">V6617_00800</name>
</gene>
<protein>
    <recommendedName>
        <fullName evidence="1">diguanylate cyclase</fullName>
        <ecNumber evidence="1">2.7.7.65</ecNumber>
    </recommendedName>
</protein>
<dbReference type="GO" id="GO:0052621">
    <property type="term" value="F:diguanylate cyclase activity"/>
    <property type="evidence" value="ECO:0007669"/>
    <property type="project" value="UniProtKB-EC"/>
</dbReference>
<dbReference type="InterPro" id="IPR029787">
    <property type="entry name" value="Nucleotide_cyclase"/>
</dbReference>
<feature type="transmembrane region" description="Helical" evidence="3">
    <location>
        <begin position="147"/>
        <end position="165"/>
    </location>
</feature>
<reference evidence="5 6" key="1">
    <citation type="submission" date="2024-02" db="EMBL/GenBank/DDBJ databases">
        <title>Complete genome sequence of Pelagibacterium nitratireducens ZH15.</title>
        <authorList>
            <person name="Zhao L.H."/>
        </authorList>
    </citation>
    <scope>NUCLEOTIDE SEQUENCE [LARGE SCALE GENOMIC DNA]</scope>
    <source>
        <strain evidence="5 6">ZH15</strain>
    </source>
</reference>
<dbReference type="Pfam" id="PF00990">
    <property type="entry name" value="GGDEF"/>
    <property type="match status" value="1"/>
</dbReference>
<feature type="transmembrane region" description="Helical" evidence="3">
    <location>
        <begin position="91"/>
        <end position="110"/>
    </location>
</feature>
<evidence type="ECO:0000313" key="6">
    <source>
        <dbReference type="Proteomes" id="UP001369958"/>
    </source>
</evidence>
<dbReference type="InterPro" id="IPR000160">
    <property type="entry name" value="GGDEF_dom"/>
</dbReference>
<dbReference type="PANTHER" id="PTHR45138:SF9">
    <property type="entry name" value="DIGUANYLATE CYCLASE DGCM-RELATED"/>
    <property type="match status" value="1"/>
</dbReference>
<feature type="domain" description="GGDEF" evidence="4">
    <location>
        <begin position="257"/>
        <end position="380"/>
    </location>
</feature>
<accession>A0ABZ2HZT3</accession>
<dbReference type="Proteomes" id="UP001369958">
    <property type="component" value="Chromosome"/>
</dbReference>
<feature type="transmembrane region" description="Helical" evidence="3">
    <location>
        <begin position="6"/>
        <end position="28"/>
    </location>
</feature>
<dbReference type="Gene3D" id="3.30.70.270">
    <property type="match status" value="1"/>
</dbReference>
<keyword evidence="6" id="KW-1185">Reference proteome</keyword>
<dbReference type="InterPro" id="IPR043128">
    <property type="entry name" value="Rev_trsase/Diguanyl_cyclase"/>
</dbReference>
<feature type="transmembrane region" description="Helical" evidence="3">
    <location>
        <begin position="185"/>
        <end position="212"/>
    </location>
</feature>
<evidence type="ECO:0000256" key="1">
    <source>
        <dbReference type="ARBA" id="ARBA00012528"/>
    </source>
</evidence>
<name>A0ABZ2HZT3_9HYPH</name>
<sequence length="391" mass="42140">MTGALLVFWVIVALCTIKSGAFLALAHFDPKNRGALWFSGAFAAAAISFLGEIVLTTGIYPGPTRMVIALAMVAMFILVAYGLATRYRIDLHPGGGWAIAAASALLYWLILDLPREDFIRQFLYQIPYALLSLLSLSVIWRSRAKKTLDWLFIWIFLVLALHFMAKPFLALWTGGVGSTASDFSTTVYAGLSTASGAVLLLILSTSGLALMLSDSASRLIQKAERDAETGLLNREGFTTHAERRALALTETEATERNDLTLTLIAIKAGAPSQASAMPLKAMAELIADHVSRDALVGRMADRDFAILSPQTNLMAARRTAEGLRLAASERLSAPDHPVTLSIGITEREKGEVYADLLARGLWALDEAERAGGNCVRLAARSSFGVAAIRQA</sequence>
<dbReference type="EC" id="2.7.7.65" evidence="1"/>
<keyword evidence="3" id="KW-1133">Transmembrane helix</keyword>
<keyword evidence="3" id="KW-0812">Transmembrane</keyword>
<keyword evidence="5" id="KW-0808">Transferase</keyword>
<organism evidence="5 6">
    <name type="scientific">Pelagibacterium nitratireducens</name>
    <dbReference type="NCBI Taxonomy" id="1046114"/>
    <lineage>
        <taxon>Bacteria</taxon>
        <taxon>Pseudomonadati</taxon>
        <taxon>Pseudomonadota</taxon>
        <taxon>Alphaproteobacteria</taxon>
        <taxon>Hyphomicrobiales</taxon>
        <taxon>Devosiaceae</taxon>
        <taxon>Pelagibacterium</taxon>
    </lineage>
</organism>
<evidence type="ECO:0000259" key="4">
    <source>
        <dbReference type="PROSITE" id="PS50887"/>
    </source>
</evidence>
<proteinExistence type="predicted"/>
<keyword evidence="3" id="KW-0472">Membrane</keyword>
<dbReference type="InterPro" id="IPR050469">
    <property type="entry name" value="Diguanylate_Cyclase"/>
</dbReference>
<comment type="catalytic activity">
    <reaction evidence="2">
        <text>2 GTP = 3',3'-c-di-GMP + 2 diphosphate</text>
        <dbReference type="Rhea" id="RHEA:24898"/>
        <dbReference type="ChEBI" id="CHEBI:33019"/>
        <dbReference type="ChEBI" id="CHEBI:37565"/>
        <dbReference type="ChEBI" id="CHEBI:58805"/>
        <dbReference type="EC" id="2.7.7.65"/>
    </reaction>
</comment>
<evidence type="ECO:0000313" key="5">
    <source>
        <dbReference type="EMBL" id="WWT33047.1"/>
    </source>
</evidence>
<evidence type="ECO:0000256" key="3">
    <source>
        <dbReference type="SAM" id="Phobius"/>
    </source>
</evidence>
<dbReference type="SMART" id="SM00267">
    <property type="entry name" value="GGDEF"/>
    <property type="match status" value="1"/>
</dbReference>
<dbReference type="RefSeq" id="WP_338608471.1">
    <property type="nucleotide sequence ID" value="NZ_CP146275.1"/>
</dbReference>
<dbReference type="EMBL" id="CP146275">
    <property type="protein sequence ID" value="WWT33047.1"/>
    <property type="molecule type" value="Genomic_DNA"/>
</dbReference>
<dbReference type="PANTHER" id="PTHR45138">
    <property type="entry name" value="REGULATORY COMPONENTS OF SENSORY TRANSDUCTION SYSTEM"/>
    <property type="match status" value="1"/>
</dbReference>
<keyword evidence="5" id="KW-0548">Nucleotidyltransferase</keyword>
<feature type="transmembrane region" description="Helical" evidence="3">
    <location>
        <begin position="35"/>
        <end position="60"/>
    </location>
</feature>
<feature type="transmembrane region" description="Helical" evidence="3">
    <location>
        <begin position="122"/>
        <end position="140"/>
    </location>
</feature>